<name>A0A3N2CRQ8_9ACTN</name>
<evidence type="ECO:0000313" key="3">
    <source>
        <dbReference type="Proteomes" id="UP000281738"/>
    </source>
</evidence>
<feature type="region of interest" description="Disordered" evidence="1">
    <location>
        <begin position="1"/>
        <end position="103"/>
    </location>
</feature>
<dbReference type="EMBL" id="RKHO01000001">
    <property type="protein sequence ID" value="ROR90106.1"/>
    <property type="molecule type" value="Genomic_DNA"/>
</dbReference>
<dbReference type="OrthoDB" id="3829523at2"/>
<proteinExistence type="predicted"/>
<gene>
    <name evidence="2" type="ORF">EDD33_0941</name>
</gene>
<dbReference type="Proteomes" id="UP000281738">
    <property type="component" value="Unassembled WGS sequence"/>
</dbReference>
<evidence type="ECO:0000256" key="1">
    <source>
        <dbReference type="SAM" id="MobiDB-lite"/>
    </source>
</evidence>
<accession>A0A3N2CRQ8</accession>
<keyword evidence="3" id="KW-1185">Reference proteome</keyword>
<feature type="compositionally biased region" description="Basic and acidic residues" evidence="1">
    <location>
        <begin position="75"/>
        <end position="103"/>
    </location>
</feature>
<sequence>MSETPHTPGAPATEPTESDPNADSPEGLAGGMGVSSERTGAIRGKDTGVTYDSAPTHTDEGPTLDEDGEPLPEQSSRDGRPEVRPDEVAAHPHDPDRNPRHGV</sequence>
<evidence type="ECO:0000313" key="2">
    <source>
        <dbReference type="EMBL" id="ROR90106.1"/>
    </source>
</evidence>
<dbReference type="AlphaFoldDB" id="A0A3N2CRQ8"/>
<reference evidence="2 3" key="1">
    <citation type="submission" date="2018-11" db="EMBL/GenBank/DDBJ databases">
        <title>Sequencing the genomes of 1000 actinobacteria strains.</title>
        <authorList>
            <person name="Klenk H.-P."/>
        </authorList>
    </citation>
    <scope>NUCLEOTIDE SEQUENCE [LARGE SCALE GENOMIC DNA]</scope>
    <source>
        <strain evidence="2 3">DSM 12652</strain>
    </source>
</reference>
<protein>
    <submittedName>
        <fullName evidence="2">Uncharacterized protein</fullName>
    </submittedName>
</protein>
<organism evidence="2 3">
    <name type="scientific">Nocardioides aurantiacus</name>
    <dbReference type="NCBI Taxonomy" id="86796"/>
    <lineage>
        <taxon>Bacteria</taxon>
        <taxon>Bacillati</taxon>
        <taxon>Actinomycetota</taxon>
        <taxon>Actinomycetes</taxon>
        <taxon>Propionibacteriales</taxon>
        <taxon>Nocardioidaceae</taxon>
        <taxon>Nocardioides</taxon>
    </lineage>
</organism>
<dbReference type="RefSeq" id="WP_123389308.1">
    <property type="nucleotide sequence ID" value="NZ_RKHO01000001.1"/>
</dbReference>
<comment type="caution">
    <text evidence="2">The sequence shown here is derived from an EMBL/GenBank/DDBJ whole genome shotgun (WGS) entry which is preliminary data.</text>
</comment>